<organism evidence="3 4">
    <name type="scientific">Timema podura</name>
    <name type="common">Walking stick</name>
    <dbReference type="NCBI Taxonomy" id="61482"/>
    <lineage>
        <taxon>Eukaryota</taxon>
        <taxon>Metazoa</taxon>
        <taxon>Ecdysozoa</taxon>
        <taxon>Arthropoda</taxon>
        <taxon>Hexapoda</taxon>
        <taxon>Insecta</taxon>
        <taxon>Pterygota</taxon>
        <taxon>Neoptera</taxon>
        <taxon>Polyneoptera</taxon>
        <taxon>Phasmatodea</taxon>
        <taxon>Timematodea</taxon>
        <taxon>Timematoidea</taxon>
        <taxon>Timematidae</taxon>
        <taxon>Timema</taxon>
    </lineage>
</organism>
<evidence type="ECO:0000256" key="1">
    <source>
        <dbReference type="SAM" id="MobiDB-lite"/>
    </source>
</evidence>
<dbReference type="Proteomes" id="UP001153148">
    <property type="component" value="Unassembled WGS sequence"/>
</dbReference>
<proteinExistence type="predicted"/>
<dbReference type="PANTHER" id="PTHR21879">
    <property type="entry name" value="FI03362P-RELATED-RELATED"/>
    <property type="match status" value="1"/>
</dbReference>
<name>A0ABN7P0X3_TIMPD</name>
<reference evidence="3" key="1">
    <citation type="submission" date="2021-03" db="EMBL/GenBank/DDBJ databases">
        <authorList>
            <person name="Tran Van P."/>
        </authorList>
    </citation>
    <scope>NUCLEOTIDE SEQUENCE</scope>
</reference>
<keyword evidence="4" id="KW-1185">Reference proteome</keyword>
<gene>
    <name evidence="3" type="ORF">TPAB3V08_LOCUS7547</name>
</gene>
<evidence type="ECO:0000313" key="3">
    <source>
        <dbReference type="EMBL" id="CAG2060591.1"/>
    </source>
</evidence>
<feature type="region of interest" description="Disordered" evidence="1">
    <location>
        <begin position="1"/>
        <end position="34"/>
    </location>
</feature>
<sequence>QPKKGGGVERGTSNRTAPRRTLHVSWPSWRRPMDGHRQHLKATWRLQQVSKEGLSPGDKQLTLWVSYTNSSHSPVGPDEPPEYTTKHPQVVVNQLDESERPPDMDECGNVDLLRTSPNEDQAELLMTCLKRELVAGLKNLTSTRPTHVDLLGGWLRLERTRGQDESSGDEGRRLAEEGREINNDLLVILDDFTKSYAFRIDVFPGLGVRMSRSQRVDAVNYAIQWDSDAQEGRAQDTNKKKKKKKSDGKDMKKIMALMMVPMLIQAIILPFMLASMKFMLLKALLAGKLAIILIVVNAVRAAAVRTSNDVYHEEMAAGHYGYDGGPEYGAWFNRRTLQDVAYRQ</sequence>
<feature type="transmembrane region" description="Helical" evidence="2">
    <location>
        <begin position="279"/>
        <end position="299"/>
    </location>
</feature>
<accession>A0ABN7P0X3</accession>
<comment type="caution">
    <text evidence="3">The sequence shown here is derived from an EMBL/GenBank/DDBJ whole genome shotgun (WGS) entry which is preliminary data.</text>
</comment>
<feature type="transmembrane region" description="Helical" evidence="2">
    <location>
        <begin position="254"/>
        <end position="273"/>
    </location>
</feature>
<keyword evidence="2" id="KW-1133">Transmembrane helix</keyword>
<feature type="non-terminal residue" evidence="3">
    <location>
        <position position="1"/>
    </location>
</feature>
<protein>
    <submittedName>
        <fullName evidence="3">Uncharacterized protein</fullName>
    </submittedName>
</protein>
<keyword evidence="2" id="KW-0812">Transmembrane</keyword>
<keyword evidence="2" id="KW-0472">Membrane</keyword>
<evidence type="ECO:0000313" key="4">
    <source>
        <dbReference type="Proteomes" id="UP001153148"/>
    </source>
</evidence>
<dbReference type="InterPro" id="IPR012464">
    <property type="entry name" value="DUF1676"/>
</dbReference>
<dbReference type="Pfam" id="PF07898">
    <property type="entry name" value="DUF1676"/>
    <property type="match status" value="1"/>
</dbReference>
<evidence type="ECO:0000256" key="2">
    <source>
        <dbReference type="SAM" id="Phobius"/>
    </source>
</evidence>
<dbReference type="EMBL" id="CAJPIN010012844">
    <property type="protein sequence ID" value="CAG2060591.1"/>
    <property type="molecule type" value="Genomic_DNA"/>
</dbReference>